<organism evidence="2 3">
    <name type="scientific">Triparma laevis f. inornata</name>
    <dbReference type="NCBI Taxonomy" id="1714386"/>
    <lineage>
        <taxon>Eukaryota</taxon>
        <taxon>Sar</taxon>
        <taxon>Stramenopiles</taxon>
        <taxon>Ochrophyta</taxon>
        <taxon>Bolidophyceae</taxon>
        <taxon>Parmales</taxon>
        <taxon>Triparmaceae</taxon>
        <taxon>Triparma</taxon>
    </lineage>
</organism>
<dbReference type="InterPro" id="IPR005225">
    <property type="entry name" value="Small_GTP-bd"/>
</dbReference>
<comment type="similarity">
    <text evidence="1">Belongs to the small GTPase superfamily. Rab family.</text>
</comment>
<dbReference type="SMART" id="SM00173">
    <property type="entry name" value="RAS"/>
    <property type="match status" value="1"/>
</dbReference>
<evidence type="ECO:0000313" key="2">
    <source>
        <dbReference type="EMBL" id="GMH57535.1"/>
    </source>
</evidence>
<proteinExistence type="inferred from homology"/>
<evidence type="ECO:0000313" key="3">
    <source>
        <dbReference type="Proteomes" id="UP001162640"/>
    </source>
</evidence>
<dbReference type="NCBIfam" id="TIGR00231">
    <property type="entry name" value="small_GTP"/>
    <property type="match status" value="1"/>
</dbReference>
<comment type="caution">
    <text evidence="2">The sequence shown here is derived from an EMBL/GenBank/DDBJ whole genome shotgun (WGS) entry which is preliminary data.</text>
</comment>
<dbReference type="InterPro" id="IPR001806">
    <property type="entry name" value="Small_GTPase"/>
</dbReference>
<dbReference type="AlphaFoldDB" id="A0A9W6ZX69"/>
<dbReference type="GO" id="GO:0003924">
    <property type="term" value="F:GTPase activity"/>
    <property type="evidence" value="ECO:0007669"/>
    <property type="project" value="InterPro"/>
</dbReference>
<evidence type="ECO:0000256" key="1">
    <source>
        <dbReference type="ARBA" id="ARBA00006270"/>
    </source>
</evidence>
<dbReference type="SMART" id="SM00176">
    <property type="entry name" value="RAN"/>
    <property type="match status" value="1"/>
</dbReference>
<dbReference type="Pfam" id="PF00071">
    <property type="entry name" value="Ras"/>
    <property type="match status" value="1"/>
</dbReference>
<dbReference type="EMBL" id="BLQM01000058">
    <property type="protein sequence ID" value="GMH57535.1"/>
    <property type="molecule type" value="Genomic_DNA"/>
</dbReference>
<dbReference type="PROSITE" id="PS51419">
    <property type="entry name" value="RAB"/>
    <property type="match status" value="1"/>
</dbReference>
<name>A0A9W6ZX69_9STRA</name>
<sequence length="286" mass="31874">MSSTSPVAPFKPLVDERYDYLFKLLVVGDSAVGKTSLLQQFCFERFSLDQKSTIGVEFYTKTIAIADQVVKCQCWDTAGQERYRSVTPSFYRGALGVVIVYDSTFVKSFENVQFWLNQIQQYCPSAKLLLLSNKTDLPDLRAVPLDVGERHKTKTNQHFIHSNTHGSLRSPLAAPPLPSAQTYAEEQNLAFVEASAKDLTSVTSAFTTLTSLILADKNVTSMAQETFSSSTSQPHPDQKPPSLSNVIKLKIDQQKEKKKLSKLDKWGISRKVGKQEQKIGSHGKCC</sequence>
<accession>A0A9W6ZX69</accession>
<dbReference type="SMART" id="SM00174">
    <property type="entry name" value="RHO"/>
    <property type="match status" value="1"/>
</dbReference>
<dbReference type="Proteomes" id="UP001162640">
    <property type="component" value="Unassembled WGS sequence"/>
</dbReference>
<dbReference type="PANTHER" id="PTHR47979">
    <property type="entry name" value="DRAB11-RELATED"/>
    <property type="match status" value="1"/>
</dbReference>
<dbReference type="SUPFAM" id="SSF52540">
    <property type="entry name" value="P-loop containing nucleoside triphosphate hydrolases"/>
    <property type="match status" value="1"/>
</dbReference>
<dbReference type="PROSITE" id="PS51421">
    <property type="entry name" value="RAS"/>
    <property type="match status" value="1"/>
</dbReference>
<reference evidence="3" key="1">
    <citation type="journal article" date="2023" name="Commun. Biol.">
        <title>Genome analysis of Parmales, the sister group of diatoms, reveals the evolutionary specialization of diatoms from phago-mixotrophs to photoautotrophs.</title>
        <authorList>
            <person name="Ban H."/>
            <person name="Sato S."/>
            <person name="Yoshikawa S."/>
            <person name="Yamada K."/>
            <person name="Nakamura Y."/>
            <person name="Ichinomiya M."/>
            <person name="Sato N."/>
            <person name="Blanc-Mathieu R."/>
            <person name="Endo H."/>
            <person name="Kuwata A."/>
            <person name="Ogata H."/>
        </authorList>
    </citation>
    <scope>NUCLEOTIDE SEQUENCE [LARGE SCALE GENOMIC DNA]</scope>
</reference>
<dbReference type="GO" id="GO:0005525">
    <property type="term" value="F:GTP binding"/>
    <property type="evidence" value="ECO:0007669"/>
    <property type="project" value="InterPro"/>
</dbReference>
<dbReference type="PRINTS" id="PR00449">
    <property type="entry name" value="RASTRNSFRMNG"/>
</dbReference>
<dbReference type="SMART" id="SM00175">
    <property type="entry name" value="RAB"/>
    <property type="match status" value="1"/>
</dbReference>
<dbReference type="FunFam" id="3.40.50.300:FF:001447">
    <property type="entry name" value="Ras-related protein Rab-1B"/>
    <property type="match status" value="1"/>
</dbReference>
<dbReference type="InterPro" id="IPR050209">
    <property type="entry name" value="Rab_GTPases_membrane_traffic"/>
</dbReference>
<dbReference type="Gene3D" id="3.40.50.300">
    <property type="entry name" value="P-loop containing nucleotide triphosphate hydrolases"/>
    <property type="match status" value="1"/>
</dbReference>
<protein>
    <submittedName>
        <fullName evidence="2">Uncharacterized protein</fullName>
    </submittedName>
</protein>
<dbReference type="PROSITE" id="PS51420">
    <property type="entry name" value="RHO"/>
    <property type="match status" value="1"/>
</dbReference>
<gene>
    <name evidence="2" type="ORF">TL16_g02408</name>
</gene>
<dbReference type="InterPro" id="IPR027417">
    <property type="entry name" value="P-loop_NTPase"/>
</dbReference>